<accession>A0A916JZV8</accession>
<evidence type="ECO:0000256" key="1">
    <source>
        <dbReference type="ARBA" id="ARBA00023015"/>
    </source>
</evidence>
<dbReference type="EMBL" id="CAJVAS010000007">
    <property type="protein sequence ID" value="CAG7619521.1"/>
    <property type="molecule type" value="Genomic_DNA"/>
</dbReference>
<evidence type="ECO:0000256" key="3">
    <source>
        <dbReference type="ARBA" id="ARBA00023163"/>
    </source>
</evidence>
<evidence type="ECO:0000313" key="5">
    <source>
        <dbReference type="EMBL" id="CAG7619521.1"/>
    </source>
</evidence>
<feature type="domain" description="HTH araC/xylS-type" evidence="4">
    <location>
        <begin position="174"/>
        <end position="272"/>
    </location>
</feature>
<keyword evidence="1" id="KW-0805">Transcription regulation</keyword>
<sequence>MDTPNPLEHVRFVKSRNRGKRTCEPGWLWDHQTPFHDYDIFYVVSGKGVMRLGDELFPLTRKSCVVLRPGDLPKATQDDNDRLVVLYMHFDIEDTRPRETRAFPFPFPRFTQMNDNVQAESMLSQMLEALEFPSLWQDFEFDCLMKRFFVMLYRQHWSDKDHLGLSAKQIQSIKKVIASIHEQKGRDVHIPQLAEAAQMSPQYVSRLFKRYAGCSLKAYIARIKLDYALDLLAQSSLTVTEAALELGYADVYAFSKRFKALHGMSPSHYIAQLRPAKPASGDRRRAP</sequence>
<dbReference type="RefSeq" id="WP_218091997.1">
    <property type="nucleotide sequence ID" value="NZ_CAJVAS010000007.1"/>
</dbReference>
<dbReference type="InterPro" id="IPR018062">
    <property type="entry name" value="HTH_AraC-typ_CS"/>
</dbReference>
<evidence type="ECO:0000313" key="6">
    <source>
        <dbReference type="Proteomes" id="UP000693672"/>
    </source>
</evidence>
<comment type="caution">
    <text evidence="5">The sequence shown here is derived from an EMBL/GenBank/DDBJ whole genome shotgun (WGS) entry which is preliminary data.</text>
</comment>
<keyword evidence="2" id="KW-0238">DNA-binding</keyword>
<organism evidence="5 6">
    <name type="scientific">Paenibacillus solanacearum</name>
    <dbReference type="NCBI Taxonomy" id="2048548"/>
    <lineage>
        <taxon>Bacteria</taxon>
        <taxon>Bacillati</taxon>
        <taxon>Bacillota</taxon>
        <taxon>Bacilli</taxon>
        <taxon>Bacillales</taxon>
        <taxon>Paenibacillaceae</taxon>
        <taxon>Paenibacillus</taxon>
    </lineage>
</organism>
<proteinExistence type="predicted"/>
<dbReference type="SMART" id="SM00342">
    <property type="entry name" value="HTH_ARAC"/>
    <property type="match status" value="1"/>
</dbReference>
<dbReference type="PROSITE" id="PS00041">
    <property type="entry name" value="HTH_ARAC_FAMILY_1"/>
    <property type="match status" value="1"/>
</dbReference>
<dbReference type="Proteomes" id="UP000693672">
    <property type="component" value="Unassembled WGS sequence"/>
</dbReference>
<gene>
    <name evidence="5" type="primary">btr_8</name>
    <name evidence="5" type="ORF">PAESOLCIP111_02219</name>
</gene>
<dbReference type="GO" id="GO:0043565">
    <property type="term" value="F:sequence-specific DNA binding"/>
    <property type="evidence" value="ECO:0007669"/>
    <property type="project" value="InterPro"/>
</dbReference>
<dbReference type="PROSITE" id="PS01124">
    <property type="entry name" value="HTH_ARAC_FAMILY_2"/>
    <property type="match status" value="1"/>
</dbReference>
<dbReference type="PANTHER" id="PTHR46796:SF13">
    <property type="entry name" value="HTH-TYPE TRANSCRIPTIONAL ACTIVATOR RHAS"/>
    <property type="match status" value="1"/>
</dbReference>
<dbReference type="PANTHER" id="PTHR46796">
    <property type="entry name" value="HTH-TYPE TRANSCRIPTIONAL ACTIVATOR RHAS-RELATED"/>
    <property type="match status" value="1"/>
</dbReference>
<keyword evidence="6" id="KW-1185">Reference proteome</keyword>
<protein>
    <submittedName>
        <fullName evidence="5">HTH-type transcriptional activator Btr</fullName>
    </submittedName>
</protein>
<dbReference type="AlphaFoldDB" id="A0A916JZV8"/>
<dbReference type="Pfam" id="PF12833">
    <property type="entry name" value="HTH_18"/>
    <property type="match status" value="1"/>
</dbReference>
<reference evidence="5" key="1">
    <citation type="submission" date="2021-06" db="EMBL/GenBank/DDBJ databases">
        <authorList>
            <person name="Criscuolo A."/>
        </authorList>
    </citation>
    <scope>NUCLEOTIDE SEQUENCE</scope>
    <source>
        <strain evidence="5">CIP111600</strain>
    </source>
</reference>
<dbReference type="InterPro" id="IPR050204">
    <property type="entry name" value="AraC_XylS_family_regulators"/>
</dbReference>
<dbReference type="GO" id="GO:0003700">
    <property type="term" value="F:DNA-binding transcription factor activity"/>
    <property type="evidence" value="ECO:0007669"/>
    <property type="project" value="InterPro"/>
</dbReference>
<keyword evidence="3" id="KW-0804">Transcription</keyword>
<dbReference type="InterPro" id="IPR018060">
    <property type="entry name" value="HTH_AraC"/>
</dbReference>
<evidence type="ECO:0000256" key="2">
    <source>
        <dbReference type="ARBA" id="ARBA00023125"/>
    </source>
</evidence>
<name>A0A916JZV8_9BACL</name>
<evidence type="ECO:0000259" key="4">
    <source>
        <dbReference type="PROSITE" id="PS01124"/>
    </source>
</evidence>